<dbReference type="AlphaFoldDB" id="A0A0V0S763"/>
<name>A0A0V0S763_9BILA</name>
<proteinExistence type="predicted"/>
<reference evidence="1 2" key="1">
    <citation type="submission" date="2015-01" db="EMBL/GenBank/DDBJ databases">
        <title>Evolution of Trichinella species and genotypes.</title>
        <authorList>
            <person name="Korhonen P.K."/>
            <person name="Edoardo P."/>
            <person name="Giuseppe L.R."/>
            <person name="Gasser R.B."/>
        </authorList>
    </citation>
    <scope>NUCLEOTIDE SEQUENCE [LARGE SCALE GENOMIC DNA]</scope>
    <source>
        <strain evidence="1">ISS37</strain>
    </source>
</reference>
<dbReference type="Proteomes" id="UP000054630">
    <property type="component" value="Unassembled WGS sequence"/>
</dbReference>
<comment type="caution">
    <text evidence="1">The sequence shown here is derived from an EMBL/GenBank/DDBJ whole genome shotgun (WGS) entry which is preliminary data.</text>
</comment>
<evidence type="ECO:0000313" key="1">
    <source>
        <dbReference type="EMBL" id="KRX22608.1"/>
    </source>
</evidence>
<accession>A0A0V0S763</accession>
<dbReference type="EMBL" id="JYDL01000030">
    <property type="protein sequence ID" value="KRX22608.1"/>
    <property type="molecule type" value="Genomic_DNA"/>
</dbReference>
<evidence type="ECO:0000313" key="2">
    <source>
        <dbReference type="Proteomes" id="UP000054630"/>
    </source>
</evidence>
<sequence>MLCYLNCFGVSFVLGTVFPIFLNVSIAVNHVPSAAPLSGLTHRQVTHYAISVELFRSSFHCGKLSLHQCVLNVASQK</sequence>
<dbReference type="OrthoDB" id="10546806at2759"/>
<organism evidence="1 2">
    <name type="scientific">Trichinella nelsoni</name>
    <dbReference type="NCBI Taxonomy" id="6336"/>
    <lineage>
        <taxon>Eukaryota</taxon>
        <taxon>Metazoa</taxon>
        <taxon>Ecdysozoa</taxon>
        <taxon>Nematoda</taxon>
        <taxon>Enoplea</taxon>
        <taxon>Dorylaimia</taxon>
        <taxon>Trichinellida</taxon>
        <taxon>Trichinellidae</taxon>
        <taxon>Trichinella</taxon>
    </lineage>
</organism>
<gene>
    <name evidence="1" type="ORF">T07_11962</name>
</gene>
<protein>
    <submittedName>
        <fullName evidence="1">Uncharacterized protein</fullName>
    </submittedName>
</protein>
<keyword evidence="2" id="KW-1185">Reference proteome</keyword>